<sequence>MSVFYPAESKFYFWIEGSIYCSWKSGSCEFSAEA</sequence>
<evidence type="ECO:0000313" key="1">
    <source>
        <dbReference type="EMBL" id="VDD85212.1"/>
    </source>
</evidence>
<evidence type="ECO:0000313" key="2">
    <source>
        <dbReference type="Proteomes" id="UP000274131"/>
    </source>
</evidence>
<accession>A0A0N4UTE0</accession>
<organism evidence="3">
    <name type="scientific">Enterobius vermicularis</name>
    <name type="common">Human pinworm</name>
    <dbReference type="NCBI Taxonomy" id="51028"/>
    <lineage>
        <taxon>Eukaryota</taxon>
        <taxon>Metazoa</taxon>
        <taxon>Ecdysozoa</taxon>
        <taxon>Nematoda</taxon>
        <taxon>Chromadorea</taxon>
        <taxon>Rhabditida</taxon>
        <taxon>Spirurina</taxon>
        <taxon>Oxyuridomorpha</taxon>
        <taxon>Oxyuroidea</taxon>
        <taxon>Oxyuridae</taxon>
        <taxon>Enterobius</taxon>
    </lineage>
</organism>
<proteinExistence type="predicted"/>
<dbReference type="EMBL" id="UXUI01000381">
    <property type="protein sequence ID" value="VDD85212.1"/>
    <property type="molecule type" value="Genomic_DNA"/>
</dbReference>
<dbReference type="Proteomes" id="UP000274131">
    <property type="component" value="Unassembled WGS sequence"/>
</dbReference>
<keyword evidence="2" id="KW-1185">Reference proteome</keyword>
<gene>
    <name evidence="1" type="ORF">EVEC_LOCUS355</name>
</gene>
<reference evidence="3" key="1">
    <citation type="submission" date="2017-02" db="UniProtKB">
        <authorList>
            <consortium name="WormBaseParasite"/>
        </authorList>
    </citation>
    <scope>IDENTIFICATION</scope>
</reference>
<protein>
    <submittedName>
        <fullName evidence="1 3">Uncharacterized protein</fullName>
    </submittedName>
</protein>
<name>A0A0N4UTE0_ENTVE</name>
<evidence type="ECO:0000313" key="3">
    <source>
        <dbReference type="WBParaSite" id="EVEC_0000052901-mRNA-1"/>
    </source>
</evidence>
<reference evidence="1 2" key="2">
    <citation type="submission" date="2018-10" db="EMBL/GenBank/DDBJ databases">
        <authorList>
            <consortium name="Pathogen Informatics"/>
        </authorList>
    </citation>
    <scope>NUCLEOTIDE SEQUENCE [LARGE SCALE GENOMIC DNA]</scope>
</reference>
<dbReference type="WBParaSite" id="EVEC_0000052901-mRNA-1">
    <property type="protein sequence ID" value="EVEC_0000052901-mRNA-1"/>
    <property type="gene ID" value="EVEC_0000052901"/>
</dbReference>
<dbReference type="AlphaFoldDB" id="A0A0N4UTE0"/>